<feature type="compositionally biased region" description="Polar residues" evidence="1">
    <location>
        <begin position="31"/>
        <end position="43"/>
    </location>
</feature>
<evidence type="ECO:0000313" key="3">
    <source>
        <dbReference type="Proteomes" id="UP001497623"/>
    </source>
</evidence>
<dbReference type="AlphaFoldDB" id="A0AAV2S7G4"/>
<evidence type="ECO:0000256" key="1">
    <source>
        <dbReference type="SAM" id="MobiDB-lite"/>
    </source>
</evidence>
<feature type="compositionally biased region" description="Polar residues" evidence="1">
    <location>
        <begin position="54"/>
        <end position="66"/>
    </location>
</feature>
<comment type="caution">
    <text evidence="2">The sequence shown here is derived from an EMBL/GenBank/DDBJ whole genome shotgun (WGS) entry which is preliminary data.</text>
</comment>
<protein>
    <submittedName>
        <fullName evidence="2">Uncharacterized protein</fullName>
    </submittedName>
</protein>
<keyword evidence="3" id="KW-1185">Reference proteome</keyword>
<proteinExistence type="predicted"/>
<feature type="non-terminal residue" evidence="2">
    <location>
        <position position="107"/>
    </location>
</feature>
<dbReference type="Proteomes" id="UP001497623">
    <property type="component" value="Unassembled WGS sequence"/>
</dbReference>
<name>A0AAV2S7G4_MEGNR</name>
<accession>A0AAV2S7G4</accession>
<evidence type="ECO:0000313" key="2">
    <source>
        <dbReference type="EMBL" id="CAL4171511.1"/>
    </source>
</evidence>
<gene>
    <name evidence="2" type="ORF">MNOR_LOCUS34130</name>
</gene>
<feature type="non-terminal residue" evidence="2">
    <location>
        <position position="1"/>
    </location>
</feature>
<reference evidence="2 3" key="1">
    <citation type="submission" date="2024-05" db="EMBL/GenBank/DDBJ databases">
        <authorList>
            <person name="Wallberg A."/>
        </authorList>
    </citation>
    <scope>NUCLEOTIDE SEQUENCE [LARGE SCALE GENOMIC DNA]</scope>
</reference>
<feature type="region of interest" description="Disordered" evidence="1">
    <location>
        <begin position="1"/>
        <end position="107"/>
    </location>
</feature>
<sequence>TPSFLSISRDGKSEKSPLRRRRMSGNKENDNSPYYSPSHSLQSKPRRSLYSPLKETQNICHRSLNFSPFKKEISPSKRFSNTPLRPSPPEDFDTASQDSGYSSEKKT</sequence>
<feature type="compositionally biased region" description="Polar residues" evidence="1">
    <location>
        <begin position="94"/>
        <end position="107"/>
    </location>
</feature>
<dbReference type="EMBL" id="CAXKWB010051506">
    <property type="protein sequence ID" value="CAL4171511.1"/>
    <property type="molecule type" value="Genomic_DNA"/>
</dbReference>
<organism evidence="2 3">
    <name type="scientific">Meganyctiphanes norvegica</name>
    <name type="common">Northern krill</name>
    <name type="synonym">Thysanopoda norvegica</name>
    <dbReference type="NCBI Taxonomy" id="48144"/>
    <lineage>
        <taxon>Eukaryota</taxon>
        <taxon>Metazoa</taxon>
        <taxon>Ecdysozoa</taxon>
        <taxon>Arthropoda</taxon>
        <taxon>Crustacea</taxon>
        <taxon>Multicrustacea</taxon>
        <taxon>Malacostraca</taxon>
        <taxon>Eumalacostraca</taxon>
        <taxon>Eucarida</taxon>
        <taxon>Euphausiacea</taxon>
        <taxon>Euphausiidae</taxon>
        <taxon>Meganyctiphanes</taxon>
    </lineage>
</organism>